<accession>A0A0J7YU54</accession>
<proteinExistence type="predicted"/>
<gene>
    <name evidence="1" type="ORF">ACM01_45390</name>
</gene>
<reference evidence="1 2" key="1">
    <citation type="submission" date="2015-06" db="EMBL/GenBank/DDBJ databases">
        <authorList>
            <person name="Ju K.-S."/>
            <person name="Doroghazi J.R."/>
            <person name="Metcalf W.W."/>
        </authorList>
    </citation>
    <scope>NUCLEOTIDE SEQUENCE [LARGE SCALE GENOMIC DNA]</scope>
    <source>
        <strain evidence="1 2">NRRL 3414</strain>
    </source>
</reference>
<evidence type="ECO:0000313" key="2">
    <source>
        <dbReference type="Proteomes" id="UP000037432"/>
    </source>
</evidence>
<dbReference type="AlphaFoldDB" id="A0A0J7YU54"/>
<evidence type="ECO:0000313" key="1">
    <source>
        <dbReference type="EMBL" id="KMS66698.1"/>
    </source>
</evidence>
<protein>
    <submittedName>
        <fullName evidence="1">Uncharacterized protein</fullName>
    </submittedName>
</protein>
<sequence>MTVVRDRAAHSGHRERRWRLMHIPERTRGLRPSTQVALVRHGEQQGIAVSRAASSASRSTW</sequence>
<name>A0A0J7YU54_STRVR</name>
<organism evidence="1 2">
    <name type="scientific">Streptomyces viridochromogenes</name>
    <dbReference type="NCBI Taxonomy" id="1938"/>
    <lineage>
        <taxon>Bacteria</taxon>
        <taxon>Bacillati</taxon>
        <taxon>Actinomycetota</taxon>
        <taxon>Actinomycetes</taxon>
        <taxon>Kitasatosporales</taxon>
        <taxon>Streptomycetaceae</taxon>
        <taxon>Streptomyces</taxon>
    </lineage>
</organism>
<comment type="caution">
    <text evidence="1">The sequence shown here is derived from an EMBL/GenBank/DDBJ whole genome shotgun (WGS) entry which is preliminary data.</text>
</comment>
<dbReference type="Proteomes" id="UP000037432">
    <property type="component" value="Unassembled WGS sequence"/>
</dbReference>
<dbReference type="EMBL" id="LFNT01000142">
    <property type="protein sequence ID" value="KMS66698.1"/>
    <property type="molecule type" value="Genomic_DNA"/>
</dbReference>